<evidence type="ECO:0000256" key="2">
    <source>
        <dbReference type="ARBA" id="ARBA00010139"/>
    </source>
</evidence>
<evidence type="ECO:0000313" key="8">
    <source>
        <dbReference type="Proteomes" id="UP001216253"/>
    </source>
</evidence>
<proteinExistence type="inferred from homology"/>
<comment type="similarity">
    <text evidence="2">Belongs to the FAD-binding monooxygenase family.</text>
</comment>
<dbReference type="PANTHER" id="PTHR43098:SF2">
    <property type="entry name" value="FAD-BINDING MONOOXYGENASE AUSB-RELATED"/>
    <property type="match status" value="1"/>
</dbReference>
<sequence length="617" mass="69849">MEEVGPDMDCLKTNVPAPEDVDIPALKEKYRQERDKRIRREAGGQYAAPEDHLVHDTREHDPFTPVVPRDAIVEDLDVAILGAGWTGILAGFHLTRAGVTNFRHIEHAGGFGGTWYWNRYPGIQCDNDAYCYLPLLEEMGTLPSKKFADGKEIYDYIQTIVDKFAFRDKALLHTEITALQWDEGIKRWRVSTNRGDDIRARFVIMCGGTLSTPKFPSVPGIHKFRGKMFHTSRWDYDYTGGSWEAPVLDKLADKTVAILGTGATSIQAVPYLGQYAKQVYVIQRTPSSVDERPNPPTDPAWAASLQPGWQAERQANFLRAANEIIPPGDPDLICDIWTEINRNLNAELEAEGWPQISMEEFFARREMMDFRVMERLRKRVETIVNDPATAEALKPYYRFMCKRPLSNNDYYETFNRPNVTLIDVSATAGLEAMSENGFIHQGTDYPIDCMVFASGFEVTSELKRRWGIGTVTGREGVSIYDHWADGPLTLHGTMTHHFPNMFFTGYVQGGLNGNTTLQFGSQGQHASHIIAQALSRGIKAVEPTQEAQDAYVKEFREKELDLSVILNECTPSYFTNEGEKEAKWFLFRGWGPGWNDFQAKVQAWRDDGTMPGMRLDS</sequence>
<accession>A0ABT5WJW5</accession>
<evidence type="ECO:0000256" key="5">
    <source>
        <dbReference type="ARBA" id="ARBA00022857"/>
    </source>
</evidence>
<dbReference type="InterPro" id="IPR020946">
    <property type="entry name" value="Flavin_mOase-like"/>
</dbReference>
<evidence type="ECO:0000256" key="4">
    <source>
        <dbReference type="ARBA" id="ARBA00022827"/>
    </source>
</evidence>
<dbReference type="SUPFAM" id="SSF51905">
    <property type="entry name" value="FAD/NAD(P)-binding domain"/>
    <property type="match status" value="1"/>
</dbReference>
<evidence type="ECO:0000256" key="3">
    <source>
        <dbReference type="ARBA" id="ARBA00022630"/>
    </source>
</evidence>
<comment type="cofactor">
    <cofactor evidence="1">
        <name>FAD</name>
        <dbReference type="ChEBI" id="CHEBI:57692"/>
    </cofactor>
</comment>
<keyword evidence="4" id="KW-0274">FAD</keyword>
<name>A0ABT5WJW5_9SPHN</name>
<dbReference type="PANTHER" id="PTHR43098">
    <property type="entry name" value="L-ORNITHINE N(5)-MONOOXYGENASE-RELATED"/>
    <property type="match status" value="1"/>
</dbReference>
<dbReference type="Gene3D" id="3.50.50.60">
    <property type="entry name" value="FAD/NAD(P)-binding domain"/>
    <property type="match status" value="2"/>
</dbReference>
<evidence type="ECO:0000256" key="6">
    <source>
        <dbReference type="ARBA" id="ARBA00023002"/>
    </source>
</evidence>
<dbReference type="InterPro" id="IPR036188">
    <property type="entry name" value="FAD/NAD-bd_sf"/>
</dbReference>
<keyword evidence="6" id="KW-0560">Oxidoreductase</keyword>
<dbReference type="Pfam" id="PF00743">
    <property type="entry name" value="FMO-like"/>
    <property type="match status" value="1"/>
</dbReference>
<protein>
    <submittedName>
        <fullName evidence="7">NAD(P)/FAD-dependent oxidoreductase</fullName>
    </submittedName>
</protein>
<organism evidence="7 8">
    <name type="scientific">Novosphingobium album</name>
    <name type="common">ex Liu et al. 2023</name>
    <dbReference type="NCBI Taxonomy" id="3031130"/>
    <lineage>
        <taxon>Bacteria</taxon>
        <taxon>Pseudomonadati</taxon>
        <taxon>Pseudomonadota</taxon>
        <taxon>Alphaproteobacteria</taxon>
        <taxon>Sphingomonadales</taxon>
        <taxon>Sphingomonadaceae</taxon>
        <taxon>Novosphingobium</taxon>
    </lineage>
</organism>
<keyword evidence="3" id="KW-0285">Flavoprotein</keyword>
<evidence type="ECO:0000313" key="7">
    <source>
        <dbReference type="EMBL" id="MDE8650342.1"/>
    </source>
</evidence>
<evidence type="ECO:0000256" key="1">
    <source>
        <dbReference type="ARBA" id="ARBA00001974"/>
    </source>
</evidence>
<reference evidence="7 8" key="1">
    <citation type="submission" date="2023-03" db="EMBL/GenBank/DDBJ databases">
        <title>NovoSphingobium album sp. nov. isolated from polycyclic aromatic hydrocarbons- and heavy-metal polluted soil.</title>
        <authorList>
            <person name="Liu Z."/>
            <person name="Wang K."/>
        </authorList>
    </citation>
    <scope>NUCLEOTIDE SEQUENCE [LARGE SCALE GENOMIC DNA]</scope>
    <source>
        <strain evidence="7 8">H3SJ31-1</strain>
    </source>
</reference>
<dbReference type="EMBL" id="JARESE010000001">
    <property type="protein sequence ID" value="MDE8650342.1"/>
    <property type="molecule type" value="Genomic_DNA"/>
</dbReference>
<keyword evidence="8" id="KW-1185">Reference proteome</keyword>
<dbReference type="Proteomes" id="UP001216253">
    <property type="component" value="Unassembled WGS sequence"/>
</dbReference>
<keyword evidence="5" id="KW-0521">NADP</keyword>
<comment type="caution">
    <text evidence="7">The sequence shown here is derived from an EMBL/GenBank/DDBJ whole genome shotgun (WGS) entry which is preliminary data.</text>
</comment>
<dbReference type="Pfam" id="PF13450">
    <property type="entry name" value="NAD_binding_8"/>
    <property type="match status" value="1"/>
</dbReference>
<gene>
    <name evidence="7" type="ORF">PYV00_01255</name>
</gene>
<dbReference type="InterPro" id="IPR050775">
    <property type="entry name" value="FAD-binding_Monooxygenases"/>
</dbReference>